<dbReference type="AlphaFoldDB" id="A0ABD6DMY1"/>
<reference evidence="3 4" key="1">
    <citation type="journal article" date="2019" name="Int. J. Syst. Evol. Microbiol.">
        <title>The Global Catalogue of Microorganisms (GCM) 10K type strain sequencing project: providing services to taxonomists for standard genome sequencing and annotation.</title>
        <authorList>
            <consortium name="The Broad Institute Genomics Platform"/>
            <consortium name="The Broad Institute Genome Sequencing Center for Infectious Disease"/>
            <person name="Wu L."/>
            <person name="Ma J."/>
        </authorList>
    </citation>
    <scope>NUCLEOTIDE SEQUENCE [LARGE SCALE GENOMIC DNA]</scope>
    <source>
        <strain evidence="3 4">CGMCC 1.10390</strain>
    </source>
</reference>
<feature type="transmembrane region" description="Helical" evidence="2">
    <location>
        <begin position="6"/>
        <end position="26"/>
    </location>
</feature>
<keyword evidence="2" id="KW-1133">Transmembrane helix</keyword>
<feature type="region of interest" description="Disordered" evidence="1">
    <location>
        <begin position="58"/>
        <end position="79"/>
    </location>
</feature>
<sequence>MAGVTGLGWTVSLLAYLSTLLGYGNVVVARLVGSPRALLYLGGGLLVATLGLDRLQNRGSDEDDGRMEPAGAVADDQPE</sequence>
<accession>A0ABD6DMY1</accession>
<protein>
    <submittedName>
        <fullName evidence="3">Uncharacterized protein</fullName>
    </submittedName>
</protein>
<dbReference type="EMBL" id="JBHUDO010000003">
    <property type="protein sequence ID" value="MFD1647402.1"/>
    <property type="molecule type" value="Genomic_DNA"/>
</dbReference>
<proteinExistence type="predicted"/>
<evidence type="ECO:0000313" key="3">
    <source>
        <dbReference type="EMBL" id="MFD1647402.1"/>
    </source>
</evidence>
<organism evidence="3 4">
    <name type="scientific">Haloarchaeobius litoreus</name>
    <dbReference type="NCBI Taxonomy" id="755306"/>
    <lineage>
        <taxon>Archaea</taxon>
        <taxon>Methanobacteriati</taxon>
        <taxon>Methanobacteriota</taxon>
        <taxon>Stenosarchaea group</taxon>
        <taxon>Halobacteria</taxon>
        <taxon>Halobacteriales</taxon>
        <taxon>Halorubellaceae</taxon>
        <taxon>Haloarchaeobius</taxon>
    </lineage>
</organism>
<evidence type="ECO:0000313" key="4">
    <source>
        <dbReference type="Proteomes" id="UP001597034"/>
    </source>
</evidence>
<name>A0ABD6DMY1_9EURY</name>
<dbReference type="RefSeq" id="WP_256400541.1">
    <property type="nucleotide sequence ID" value="NZ_JANHJR010000003.1"/>
</dbReference>
<keyword evidence="2" id="KW-0812">Transmembrane</keyword>
<keyword evidence="4" id="KW-1185">Reference proteome</keyword>
<dbReference type="Proteomes" id="UP001597034">
    <property type="component" value="Unassembled WGS sequence"/>
</dbReference>
<evidence type="ECO:0000256" key="1">
    <source>
        <dbReference type="SAM" id="MobiDB-lite"/>
    </source>
</evidence>
<keyword evidence="2" id="KW-0472">Membrane</keyword>
<gene>
    <name evidence="3" type="ORF">ACFSBL_17070</name>
</gene>
<evidence type="ECO:0000256" key="2">
    <source>
        <dbReference type="SAM" id="Phobius"/>
    </source>
</evidence>
<comment type="caution">
    <text evidence="3">The sequence shown here is derived from an EMBL/GenBank/DDBJ whole genome shotgun (WGS) entry which is preliminary data.</text>
</comment>